<evidence type="ECO:0000313" key="3">
    <source>
        <dbReference type="Proteomes" id="UP000798602"/>
    </source>
</evidence>
<dbReference type="Proteomes" id="UP000798602">
    <property type="component" value="Unassembled WGS sequence"/>
</dbReference>
<evidence type="ECO:0000313" key="2">
    <source>
        <dbReference type="EMBL" id="NBL64086.1"/>
    </source>
</evidence>
<keyword evidence="3" id="KW-1185">Reference proteome</keyword>
<sequence length="130" mass="14786">MKLKKLPVVLSFFTALILTSCSHRMVGTWTVQRFETITPGQPGVTLSNIGTMEFKKNGSGEKNLDYSVLGIQRDDKLPFDWTWNDGKYITIQGEGSDLSKTWIIITNERKYQKWKATNGANNVQTIELKK</sequence>
<evidence type="ECO:0000256" key="1">
    <source>
        <dbReference type="SAM" id="SignalP"/>
    </source>
</evidence>
<dbReference type="PROSITE" id="PS51257">
    <property type="entry name" value="PROKAR_LIPOPROTEIN"/>
    <property type="match status" value="1"/>
</dbReference>
<gene>
    <name evidence="2" type="ORF">GV828_02595</name>
</gene>
<feature type="signal peptide" evidence="1">
    <location>
        <begin position="1"/>
        <end position="24"/>
    </location>
</feature>
<accession>A0ABW9Z5G3</accession>
<protein>
    <recommendedName>
        <fullName evidence="4">Lipocalin-like domain-containing protein</fullName>
    </recommendedName>
</protein>
<keyword evidence="1" id="KW-0732">Signal</keyword>
<dbReference type="RefSeq" id="WP_166535905.1">
    <property type="nucleotide sequence ID" value="NZ_JAABLM010000002.1"/>
</dbReference>
<evidence type="ECO:0008006" key="4">
    <source>
        <dbReference type="Google" id="ProtNLM"/>
    </source>
</evidence>
<name>A0ABW9Z5G3_9FLAO</name>
<comment type="caution">
    <text evidence="2">The sequence shown here is derived from an EMBL/GenBank/DDBJ whole genome shotgun (WGS) entry which is preliminary data.</text>
</comment>
<dbReference type="EMBL" id="JAABLM010000002">
    <property type="protein sequence ID" value="NBL64086.1"/>
    <property type="molecule type" value="Genomic_DNA"/>
</dbReference>
<proteinExistence type="predicted"/>
<organism evidence="2 3">
    <name type="scientific">Flavobacterium ichthyis</name>
    <dbReference type="NCBI Taxonomy" id="2698827"/>
    <lineage>
        <taxon>Bacteria</taxon>
        <taxon>Pseudomonadati</taxon>
        <taxon>Bacteroidota</taxon>
        <taxon>Flavobacteriia</taxon>
        <taxon>Flavobacteriales</taxon>
        <taxon>Flavobacteriaceae</taxon>
        <taxon>Flavobacterium</taxon>
    </lineage>
</organism>
<feature type="chain" id="PRO_5046717526" description="Lipocalin-like domain-containing protein" evidence="1">
    <location>
        <begin position="25"/>
        <end position="130"/>
    </location>
</feature>
<reference evidence="3" key="1">
    <citation type="submission" date="2020-01" db="EMBL/GenBank/DDBJ databases">
        <title>Sphingomonas sp. strain CSW-10.</title>
        <authorList>
            <person name="Chen W.-M."/>
        </authorList>
    </citation>
    <scope>NUCLEOTIDE SEQUENCE [LARGE SCALE GENOMIC DNA]</scope>
    <source>
        <strain evidence="3">NST-5</strain>
    </source>
</reference>